<feature type="domain" description="CobB/CobQ-like glutamine amidotransferase" evidence="3">
    <location>
        <begin position="7"/>
        <end position="201"/>
    </location>
</feature>
<dbReference type="RefSeq" id="WP_010763313.1">
    <property type="nucleotide sequence ID" value="NZ_KB946316.1"/>
</dbReference>
<dbReference type="GO" id="GO:0004359">
    <property type="term" value="F:glutaminase activity"/>
    <property type="evidence" value="ECO:0007669"/>
    <property type="project" value="UniProtKB-UniRule"/>
</dbReference>
<dbReference type="GO" id="GO:0009252">
    <property type="term" value="P:peptidoglycan biosynthetic process"/>
    <property type="evidence" value="ECO:0007669"/>
    <property type="project" value="UniProtKB-UniRule"/>
</dbReference>
<evidence type="ECO:0000313" key="5">
    <source>
        <dbReference type="EMBL" id="EOT61858.1"/>
    </source>
</evidence>
<dbReference type="EMBL" id="AJAR01000031">
    <property type="protein sequence ID" value="EOH92173.1"/>
    <property type="molecule type" value="Genomic_DNA"/>
</dbReference>
<dbReference type="PANTHER" id="PTHR21343:SF9">
    <property type="entry name" value="LIPID II ISOGLUTAMINYL SYNTHASE (GLUTAMINE-HYDROLYZING) SUBUNIT GATD"/>
    <property type="match status" value="1"/>
</dbReference>
<feature type="active site" evidence="2">
    <location>
        <position position="194"/>
    </location>
</feature>
<sequence>MTKELVVCHLYGNLLNTYGDNGNLLMLKYLAEKMNVTFRSEIVSIHEPFDPNKYDLVFVGGGQDFEQLIISDDIQTKKESLTEYIENDGVMLAICGGFQLLGHYYMGAKGEKIHGIGALDHYTLSQDNNRYIGDIVIHNEEFNETYYGFENHNGRTFLGKGERPLGNVVKGKGNNSEDGSEGVIYKNVFGSYFHGPILARNENLGIRLIKTALEKKYNEAFEVPQEMLAVNEKSVRKNS</sequence>
<keyword evidence="2" id="KW-0573">Peptidoglycan synthesis</keyword>
<dbReference type="PATRIC" id="fig|1158608.3.peg.3091"/>
<dbReference type="AlphaFoldDB" id="R2QAE4"/>
<keyword evidence="2" id="KW-0961">Cell wall biogenesis/degradation</keyword>
<comment type="subunit">
    <text evidence="2">Forms a heterodimer with MurT.</text>
</comment>
<dbReference type="STRING" id="155618.RV06_GL003185"/>
<feature type="active site" description="Nucleophile" evidence="2">
    <location>
        <position position="95"/>
    </location>
</feature>
<accession>R2QAE4</accession>
<dbReference type="SUPFAM" id="SSF52317">
    <property type="entry name" value="Class I glutamine amidotransferase-like"/>
    <property type="match status" value="1"/>
</dbReference>
<dbReference type="EC" id="6.3.5.13" evidence="2"/>
<dbReference type="GO" id="GO:0008360">
    <property type="term" value="P:regulation of cell shape"/>
    <property type="evidence" value="ECO:0007669"/>
    <property type="project" value="UniProtKB-KW"/>
</dbReference>
<comment type="similarity">
    <text evidence="2">Belongs to the CobB/CobQ family. GatD subfamily.</text>
</comment>
<evidence type="ECO:0000256" key="2">
    <source>
        <dbReference type="HAMAP-Rule" id="MF_02213"/>
    </source>
</evidence>
<dbReference type="OrthoDB" id="9782045at2"/>
<dbReference type="Proteomes" id="UP000013858">
    <property type="component" value="Unassembled WGS sequence"/>
</dbReference>
<evidence type="ECO:0000313" key="6">
    <source>
        <dbReference type="Proteomes" id="UP000013858"/>
    </source>
</evidence>
<dbReference type="EC" id="3.5.1.2" evidence="2"/>
<comment type="function">
    <text evidence="2">The lipid II isoglutaminyl synthase complex catalyzes the formation of alpha-D-isoglutamine in the cell wall lipid II stem peptide. The GatD subunit catalyzes the hydrolysis of glutamine to glutamate and ammonia. The resulting ammonia molecule is channeled to the active site of MurT.</text>
</comment>
<dbReference type="GO" id="GO:0009236">
    <property type="term" value="P:cobalamin biosynthetic process"/>
    <property type="evidence" value="ECO:0007669"/>
    <property type="project" value="InterPro"/>
</dbReference>
<dbReference type="CDD" id="cd01750">
    <property type="entry name" value="GATase1_CobQ"/>
    <property type="match status" value="1"/>
</dbReference>
<dbReference type="InterPro" id="IPR033949">
    <property type="entry name" value="CobQ_GATase1"/>
</dbReference>
<dbReference type="EMBL" id="ASVY01000002">
    <property type="protein sequence ID" value="EOT61858.1"/>
    <property type="molecule type" value="Genomic_DNA"/>
</dbReference>
<keyword evidence="2" id="KW-0378">Hydrolase</keyword>
<protein>
    <recommendedName>
        <fullName evidence="2">Lipid II isoglutaminyl synthase (glutamine-hydrolyzing) subunit GatD</fullName>
        <ecNumber evidence="2">6.3.5.13</ecNumber>
    </recommendedName>
    <alternativeName>
        <fullName evidence="2">Lipid II isoglutaminyl synthase glutaminase subunit</fullName>
        <ecNumber evidence="2">3.5.1.2</ecNumber>
    </alternativeName>
</protein>
<dbReference type="PROSITE" id="PS51274">
    <property type="entry name" value="GATASE_COBBQ"/>
    <property type="match status" value="1"/>
</dbReference>
<evidence type="ECO:0000313" key="4">
    <source>
        <dbReference type="EMBL" id="EOH92173.1"/>
    </source>
</evidence>
<comment type="catalytic activity">
    <reaction evidence="2">
        <text>L-glutamine + H2O = L-glutamate + NH4(+)</text>
        <dbReference type="Rhea" id="RHEA:15889"/>
        <dbReference type="ChEBI" id="CHEBI:15377"/>
        <dbReference type="ChEBI" id="CHEBI:28938"/>
        <dbReference type="ChEBI" id="CHEBI:29985"/>
        <dbReference type="ChEBI" id="CHEBI:58359"/>
        <dbReference type="EC" id="3.5.1.2"/>
    </reaction>
</comment>
<name>R2QAE4_9ENTE</name>
<dbReference type="eggNOG" id="COG3442">
    <property type="taxonomic scope" value="Bacteria"/>
</dbReference>
<dbReference type="Proteomes" id="UP000014197">
    <property type="component" value="Unassembled WGS sequence"/>
</dbReference>
<dbReference type="PANTHER" id="PTHR21343">
    <property type="entry name" value="DETHIOBIOTIN SYNTHETASE"/>
    <property type="match status" value="1"/>
</dbReference>
<keyword evidence="2" id="KW-0436">Ligase</keyword>
<dbReference type="GO" id="GO:0140282">
    <property type="term" value="F:carbon-nitrogen ligase activity on lipid II"/>
    <property type="evidence" value="ECO:0007669"/>
    <property type="project" value="UniProtKB-UniRule"/>
</dbReference>
<comment type="pathway">
    <text evidence="2">Cell wall biogenesis; peptidoglycan biosynthesis.</text>
</comment>
<organism evidence="4 6">
    <name type="scientific">Enterococcus haemoperoxidus ATCC BAA-382</name>
    <dbReference type="NCBI Taxonomy" id="1158608"/>
    <lineage>
        <taxon>Bacteria</taxon>
        <taxon>Bacillati</taxon>
        <taxon>Bacillota</taxon>
        <taxon>Bacilli</taxon>
        <taxon>Lactobacillales</taxon>
        <taxon>Enterococcaceae</taxon>
        <taxon>Enterococcus</taxon>
    </lineage>
</organism>
<evidence type="ECO:0000313" key="7">
    <source>
        <dbReference type="Proteomes" id="UP000014197"/>
    </source>
</evidence>
<reference evidence="5 7" key="2">
    <citation type="submission" date="2013-03" db="EMBL/GenBank/DDBJ databases">
        <title>The Genome Sequence of Enterococcus haemoperoxidus BAA-382 (PacBio/Illumina hybrid assembly).</title>
        <authorList>
            <consortium name="The Broad Institute Genomics Platform"/>
            <consortium name="The Broad Institute Genome Sequencing Center for Infectious Disease"/>
            <person name="Earl A."/>
            <person name="Russ C."/>
            <person name="Gilmore M."/>
            <person name="Surin D."/>
            <person name="Walker B."/>
            <person name="Young S."/>
            <person name="Zeng Q."/>
            <person name="Gargeya S."/>
            <person name="Fitzgerald M."/>
            <person name="Haas B."/>
            <person name="Abouelleil A."/>
            <person name="Allen A.W."/>
            <person name="Alvarado L."/>
            <person name="Arachchi H.M."/>
            <person name="Berlin A.M."/>
            <person name="Chapman S.B."/>
            <person name="Gainer-Dewar J."/>
            <person name="Goldberg J."/>
            <person name="Griggs A."/>
            <person name="Gujja S."/>
            <person name="Hansen M."/>
            <person name="Howarth C."/>
            <person name="Imamovic A."/>
            <person name="Ireland A."/>
            <person name="Larimer J."/>
            <person name="McCowan C."/>
            <person name="Murphy C."/>
            <person name="Pearson M."/>
            <person name="Poon T.W."/>
            <person name="Priest M."/>
            <person name="Roberts A."/>
            <person name="Saif S."/>
            <person name="Shea T."/>
            <person name="Sisk P."/>
            <person name="Sykes S."/>
            <person name="Wortman J."/>
            <person name="Nusbaum C."/>
            <person name="Birren B."/>
        </authorList>
    </citation>
    <scope>NUCLEOTIDE SEQUENCE [LARGE SCALE GENOMIC DNA]</scope>
    <source>
        <strain evidence="5 7">ATCC BAA-382</strain>
    </source>
</reference>
<keyword evidence="2" id="KW-0133">Cell shape</keyword>
<dbReference type="InterPro" id="IPR029062">
    <property type="entry name" value="Class_I_gatase-like"/>
</dbReference>
<dbReference type="Gene3D" id="3.40.50.880">
    <property type="match status" value="1"/>
</dbReference>
<dbReference type="InterPro" id="IPR011698">
    <property type="entry name" value="GATase_3"/>
</dbReference>
<feature type="binding site" evidence="2">
    <location>
        <position position="130"/>
    </location>
    <ligand>
        <name>substrate</name>
    </ligand>
</feature>
<evidence type="ECO:0000256" key="1">
    <source>
        <dbReference type="ARBA" id="ARBA00022962"/>
    </source>
</evidence>
<dbReference type="Pfam" id="PF07685">
    <property type="entry name" value="GATase_3"/>
    <property type="match status" value="1"/>
</dbReference>
<comment type="catalytic activity">
    <reaction evidence="2">
        <text>beta-D-GlcNAc-(1-&gt;4)-Mur2Ac(oyl-L-Ala-gamma-D-Glu-L-Lys-D-Ala-D-Ala)-di-trans,octa-cis-undecaprenyl diphosphate + L-glutamine + ATP + H2O = beta-D-GlcNAc-(1-&gt;4)-Mur2Ac(oyl-L-Ala-D-isoglutaminyl-L-Lys-D-Ala-D-Ala)-di-trans,octa-cis-undecaprenyl diphosphate + L-glutamate + ADP + phosphate + H(+)</text>
        <dbReference type="Rhea" id="RHEA:57928"/>
        <dbReference type="ChEBI" id="CHEBI:15377"/>
        <dbReference type="ChEBI" id="CHEBI:15378"/>
        <dbReference type="ChEBI" id="CHEBI:29985"/>
        <dbReference type="ChEBI" id="CHEBI:30616"/>
        <dbReference type="ChEBI" id="CHEBI:43474"/>
        <dbReference type="ChEBI" id="CHEBI:58359"/>
        <dbReference type="ChEBI" id="CHEBI:60033"/>
        <dbReference type="ChEBI" id="CHEBI:62233"/>
        <dbReference type="ChEBI" id="CHEBI:456216"/>
        <dbReference type="EC" id="6.3.5.13"/>
    </reaction>
</comment>
<dbReference type="InterPro" id="IPR043702">
    <property type="entry name" value="Lipid_II_synth_GatD"/>
</dbReference>
<dbReference type="HAMAP" id="MF_02213">
    <property type="entry name" value="Lipid_II_synth_GatD"/>
    <property type="match status" value="1"/>
</dbReference>
<dbReference type="GO" id="GO:0071555">
    <property type="term" value="P:cell wall organization"/>
    <property type="evidence" value="ECO:0007669"/>
    <property type="project" value="UniProtKB-KW"/>
</dbReference>
<dbReference type="UniPathway" id="UPA00219"/>
<proteinExistence type="inferred from homology"/>
<gene>
    <name evidence="2" type="primary">gatD</name>
    <name evidence="5" type="ORF">I583_00840</name>
    <name evidence="4" type="ORF">UAW_03157</name>
</gene>
<evidence type="ECO:0000259" key="3">
    <source>
        <dbReference type="Pfam" id="PF07685"/>
    </source>
</evidence>
<reference evidence="4 6" key="1">
    <citation type="submission" date="2013-02" db="EMBL/GenBank/DDBJ databases">
        <title>The Genome Sequence of Enterococcus haemoperoxidus BAA-382.</title>
        <authorList>
            <consortium name="The Broad Institute Genome Sequencing Platform"/>
            <consortium name="The Broad Institute Genome Sequencing Center for Infectious Disease"/>
            <person name="Earl A.M."/>
            <person name="Gilmore M.S."/>
            <person name="Lebreton F."/>
            <person name="Walker B."/>
            <person name="Young S.K."/>
            <person name="Zeng Q."/>
            <person name="Gargeya S."/>
            <person name="Fitzgerald M."/>
            <person name="Haas B."/>
            <person name="Abouelleil A."/>
            <person name="Alvarado L."/>
            <person name="Arachchi H.M."/>
            <person name="Berlin A.M."/>
            <person name="Chapman S.B."/>
            <person name="Dewar J."/>
            <person name="Goldberg J."/>
            <person name="Griggs A."/>
            <person name="Gujja S."/>
            <person name="Hansen M."/>
            <person name="Howarth C."/>
            <person name="Imamovic A."/>
            <person name="Larimer J."/>
            <person name="McCowan C."/>
            <person name="Murphy C."/>
            <person name="Neiman D."/>
            <person name="Pearson M."/>
            <person name="Priest M."/>
            <person name="Roberts A."/>
            <person name="Saif S."/>
            <person name="Shea T."/>
            <person name="Sisk P."/>
            <person name="Sykes S."/>
            <person name="Wortman J."/>
            <person name="Nusbaum C."/>
            <person name="Birren B."/>
        </authorList>
    </citation>
    <scope>NUCLEOTIDE SEQUENCE [LARGE SCALE GENOMIC DNA]</scope>
    <source>
        <strain evidence="4 6">ATCC BAA-382</strain>
    </source>
</reference>
<keyword evidence="1 2" id="KW-0315">Glutamine amidotransferase</keyword>
<comment type="caution">
    <text evidence="4">The sequence shown here is derived from an EMBL/GenBank/DDBJ whole genome shotgun (WGS) entry which is preliminary data.</text>
</comment>
<keyword evidence="7" id="KW-1185">Reference proteome</keyword>